<keyword evidence="3" id="KW-1185">Reference proteome</keyword>
<name>A0ABN9VJ41_9DINO</name>
<protein>
    <submittedName>
        <fullName evidence="2">Uncharacterized protein</fullName>
    </submittedName>
</protein>
<comment type="caution">
    <text evidence="2">The sequence shown here is derived from an EMBL/GenBank/DDBJ whole genome shotgun (WGS) entry which is preliminary data.</text>
</comment>
<feature type="non-terminal residue" evidence="2">
    <location>
        <position position="58"/>
    </location>
</feature>
<reference evidence="2" key="1">
    <citation type="submission" date="2023-10" db="EMBL/GenBank/DDBJ databases">
        <authorList>
            <person name="Chen Y."/>
            <person name="Shah S."/>
            <person name="Dougan E. K."/>
            <person name="Thang M."/>
            <person name="Chan C."/>
        </authorList>
    </citation>
    <scope>NUCLEOTIDE SEQUENCE [LARGE SCALE GENOMIC DNA]</scope>
</reference>
<evidence type="ECO:0000256" key="1">
    <source>
        <dbReference type="SAM" id="MobiDB-lite"/>
    </source>
</evidence>
<evidence type="ECO:0000313" key="3">
    <source>
        <dbReference type="Proteomes" id="UP001189429"/>
    </source>
</evidence>
<evidence type="ECO:0000313" key="2">
    <source>
        <dbReference type="EMBL" id="CAK0873244.1"/>
    </source>
</evidence>
<gene>
    <name evidence="2" type="ORF">PCOR1329_LOCUS58503</name>
</gene>
<feature type="compositionally biased region" description="Basic and acidic residues" evidence="1">
    <location>
        <begin position="41"/>
        <end position="52"/>
    </location>
</feature>
<feature type="region of interest" description="Disordered" evidence="1">
    <location>
        <begin position="1"/>
        <end position="58"/>
    </location>
</feature>
<organism evidence="2 3">
    <name type="scientific">Prorocentrum cordatum</name>
    <dbReference type="NCBI Taxonomy" id="2364126"/>
    <lineage>
        <taxon>Eukaryota</taxon>
        <taxon>Sar</taxon>
        <taxon>Alveolata</taxon>
        <taxon>Dinophyceae</taxon>
        <taxon>Prorocentrales</taxon>
        <taxon>Prorocentraceae</taxon>
        <taxon>Prorocentrum</taxon>
    </lineage>
</organism>
<dbReference type="EMBL" id="CAUYUJ010017258">
    <property type="protein sequence ID" value="CAK0873244.1"/>
    <property type="molecule type" value="Genomic_DNA"/>
</dbReference>
<sequence length="58" mass="6207">LHQAAVGDRRNAPRRQWGDQGALRGEALRSLASEGQARGPLRRDSDVRRREGTGGAGG</sequence>
<dbReference type="Proteomes" id="UP001189429">
    <property type="component" value="Unassembled WGS sequence"/>
</dbReference>
<feature type="non-terminal residue" evidence="2">
    <location>
        <position position="1"/>
    </location>
</feature>
<proteinExistence type="predicted"/>
<accession>A0ABN9VJ41</accession>